<feature type="transmembrane region" description="Helical" evidence="6">
    <location>
        <begin position="181"/>
        <end position="204"/>
    </location>
</feature>
<dbReference type="SUPFAM" id="SSF103473">
    <property type="entry name" value="MFS general substrate transporter"/>
    <property type="match status" value="1"/>
</dbReference>
<dbReference type="PROSITE" id="PS50850">
    <property type="entry name" value="MFS"/>
    <property type="match status" value="1"/>
</dbReference>
<dbReference type="Gene3D" id="1.20.1250.20">
    <property type="entry name" value="MFS general substrate transporter like domains"/>
    <property type="match status" value="1"/>
</dbReference>
<feature type="transmembrane region" description="Helical" evidence="6">
    <location>
        <begin position="156"/>
        <end position="175"/>
    </location>
</feature>
<dbReference type="AlphaFoldDB" id="A0A6J6KND3"/>
<feature type="transmembrane region" description="Helical" evidence="6">
    <location>
        <begin position="355"/>
        <end position="379"/>
    </location>
</feature>
<accession>A0A6J6KND3</accession>
<proteinExistence type="predicted"/>
<comment type="subcellular location">
    <subcellularLocation>
        <location evidence="1">Membrane</location>
        <topology evidence="1">Multi-pass membrane protein</topology>
    </subcellularLocation>
</comment>
<dbReference type="EMBL" id="CAEZWM010000033">
    <property type="protein sequence ID" value="CAB4651131.1"/>
    <property type="molecule type" value="Genomic_DNA"/>
</dbReference>
<sequence length="471" mass="48911">MPEPTESEPTELDEVKGRLRLHDGPHYRWWVLGAVLAGVFVSGALITIIGVSLATVAGDLGTNTASLTWVVTGPLLAVALTMPLFGKLGDVWGLRRVYLIGLLGFTVGSILTAFAWNGPSLIAFRILGAIPGAAMGPTAMALVMRAFPPKERVKAMGWWSLVGAGAPVIGVIAGGPLVEIFGWRSLFIAQAPFSIAAFVLGYVVLREAPRRERQPIDIAGAAWLAVGTVSALLALTIGGRSGWSQPIVAILAITSVIGYILFIRVERVALHPLLPLEFFKQRSFSASLSAQFASNFAYMGGFIVTPLLLQYRFGYSVSQTAGASILRPLTFSLCAAAAGYVAARIGARRSAVIGLSALVISMGVFASAAAFSMIGLVYAGLFLSGFGMGTASPSLVSSAANTVSHDDQGVANAAQQMVAAIGTVAGIQVLSTIQGGGRSASSFSEAYIIGGVIAVVGITASAFLPKRGRRA</sequence>
<dbReference type="PANTHER" id="PTHR42718">
    <property type="entry name" value="MAJOR FACILITATOR SUPERFAMILY MULTIDRUG TRANSPORTER MFSC"/>
    <property type="match status" value="1"/>
</dbReference>
<feature type="transmembrane region" description="Helical" evidence="6">
    <location>
        <begin position="122"/>
        <end position="144"/>
    </location>
</feature>
<keyword evidence="4 6" id="KW-1133">Transmembrane helix</keyword>
<feature type="transmembrane region" description="Helical" evidence="6">
    <location>
        <begin position="97"/>
        <end position="116"/>
    </location>
</feature>
<dbReference type="InterPro" id="IPR020846">
    <property type="entry name" value="MFS_dom"/>
</dbReference>
<feature type="transmembrane region" description="Helical" evidence="6">
    <location>
        <begin position="284"/>
        <end position="305"/>
    </location>
</feature>
<dbReference type="GO" id="GO:0022857">
    <property type="term" value="F:transmembrane transporter activity"/>
    <property type="evidence" value="ECO:0007669"/>
    <property type="project" value="InterPro"/>
</dbReference>
<dbReference type="Pfam" id="PF07690">
    <property type="entry name" value="MFS_1"/>
    <property type="match status" value="1"/>
</dbReference>
<keyword evidence="5 6" id="KW-0472">Membrane</keyword>
<evidence type="ECO:0000256" key="3">
    <source>
        <dbReference type="ARBA" id="ARBA00022692"/>
    </source>
</evidence>
<reference evidence="8" key="1">
    <citation type="submission" date="2020-05" db="EMBL/GenBank/DDBJ databases">
        <authorList>
            <person name="Chiriac C."/>
            <person name="Salcher M."/>
            <person name="Ghai R."/>
            <person name="Kavagutti S V."/>
        </authorList>
    </citation>
    <scope>NUCLEOTIDE SEQUENCE</scope>
</reference>
<feature type="transmembrane region" description="Helical" evidence="6">
    <location>
        <begin position="29"/>
        <end position="54"/>
    </location>
</feature>
<evidence type="ECO:0000256" key="2">
    <source>
        <dbReference type="ARBA" id="ARBA00022448"/>
    </source>
</evidence>
<evidence type="ECO:0000256" key="6">
    <source>
        <dbReference type="SAM" id="Phobius"/>
    </source>
</evidence>
<evidence type="ECO:0000256" key="4">
    <source>
        <dbReference type="ARBA" id="ARBA00022989"/>
    </source>
</evidence>
<keyword evidence="2" id="KW-0813">Transport</keyword>
<feature type="transmembrane region" description="Helical" evidence="6">
    <location>
        <begin position="325"/>
        <end position="343"/>
    </location>
</feature>
<protein>
    <submittedName>
        <fullName evidence="8">Unannotated protein</fullName>
    </submittedName>
</protein>
<feature type="transmembrane region" description="Helical" evidence="6">
    <location>
        <begin position="446"/>
        <end position="464"/>
    </location>
</feature>
<evidence type="ECO:0000256" key="5">
    <source>
        <dbReference type="ARBA" id="ARBA00023136"/>
    </source>
</evidence>
<name>A0A6J6KND3_9ZZZZ</name>
<organism evidence="8">
    <name type="scientific">freshwater metagenome</name>
    <dbReference type="NCBI Taxonomy" id="449393"/>
    <lineage>
        <taxon>unclassified sequences</taxon>
        <taxon>metagenomes</taxon>
        <taxon>ecological metagenomes</taxon>
    </lineage>
</organism>
<evidence type="ECO:0000313" key="8">
    <source>
        <dbReference type="EMBL" id="CAB4651131.1"/>
    </source>
</evidence>
<feature type="transmembrane region" description="Helical" evidence="6">
    <location>
        <begin position="216"/>
        <end position="237"/>
    </location>
</feature>
<dbReference type="InterPro" id="IPR036259">
    <property type="entry name" value="MFS_trans_sf"/>
</dbReference>
<dbReference type="GO" id="GO:0016020">
    <property type="term" value="C:membrane"/>
    <property type="evidence" value="ECO:0007669"/>
    <property type="project" value="UniProtKB-SubCell"/>
</dbReference>
<keyword evidence="3 6" id="KW-0812">Transmembrane</keyword>
<dbReference type="InterPro" id="IPR011701">
    <property type="entry name" value="MFS"/>
</dbReference>
<gene>
    <name evidence="8" type="ORF">UFOPK2242_00417</name>
</gene>
<feature type="transmembrane region" description="Helical" evidence="6">
    <location>
        <begin position="66"/>
        <end position="85"/>
    </location>
</feature>
<feature type="transmembrane region" description="Helical" evidence="6">
    <location>
        <begin position="243"/>
        <end position="263"/>
    </location>
</feature>
<feature type="domain" description="Major facilitator superfamily (MFS) profile" evidence="7">
    <location>
        <begin position="31"/>
        <end position="469"/>
    </location>
</feature>
<evidence type="ECO:0000256" key="1">
    <source>
        <dbReference type="ARBA" id="ARBA00004141"/>
    </source>
</evidence>
<dbReference type="PANTHER" id="PTHR42718:SF9">
    <property type="entry name" value="MAJOR FACILITATOR SUPERFAMILY MULTIDRUG TRANSPORTER MFSC"/>
    <property type="match status" value="1"/>
</dbReference>
<dbReference type="Gene3D" id="1.20.1720.10">
    <property type="entry name" value="Multidrug resistance protein D"/>
    <property type="match status" value="1"/>
</dbReference>
<evidence type="ECO:0000259" key="7">
    <source>
        <dbReference type="PROSITE" id="PS50850"/>
    </source>
</evidence>